<protein>
    <submittedName>
        <fullName evidence="3">Uncharacterized protein</fullName>
    </submittedName>
</protein>
<gene>
    <name evidence="3" type="ORF">MPNT_20136</name>
</gene>
<feature type="transmembrane region" description="Helical" evidence="2">
    <location>
        <begin position="15"/>
        <end position="36"/>
    </location>
</feature>
<keyword evidence="2" id="KW-0472">Membrane</keyword>
<reference evidence="3" key="1">
    <citation type="submission" date="2021-02" db="EMBL/GenBank/DDBJ databases">
        <authorList>
            <person name="Cremers G."/>
            <person name="Picone N."/>
        </authorList>
    </citation>
    <scope>NUCLEOTIDE SEQUENCE</scope>
    <source>
        <strain evidence="3">PQ17</strain>
    </source>
</reference>
<evidence type="ECO:0000313" key="3">
    <source>
        <dbReference type="EMBL" id="CAF0696164.1"/>
    </source>
</evidence>
<sequence length="134" mass="15611">MSRCWGFPSSGKRLVPMVFTGVPFWFLFRCHLLPWFRKRPRKMGEFLPRQWETPARSPSKPGKKPEARWEPGELDSREKTRSPYPNQFKMSACPMVFHPGAVSGVPRRPKTPRFSYGRAVESGTLKTNIRQMSR</sequence>
<feature type="region of interest" description="Disordered" evidence="1">
    <location>
        <begin position="47"/>
        <end position="87"/>
    </location>
</feature>
<dbReference type="AlphaFoldDB" id="A0A8J2BLF5"/>
<evidence type="ECO:0000313" key="4">
    <source>
        <dbReference type="Proteomes" id="UP000663859"/>
    </source>
</evidence>
<comment type="caution">
    <text evidence="3">The sequence shown here is derived from an EMBL/GenBank/DDBJ whole genome shotgun (WGS) entry which is preliminary data.</text>
</comment>
<proteinExistence type="predicted"/>
<feature type="compositionally biased region" description="Basic and acidic residues" evidence="1">
    <location>
        <begin position="63"/>
        <end position="81"/>
    </location>
</feature>
<accession>A0A8J2BLF5</accession>
<evidence type="ECO:0000256" key="2">
    <source>
        <dbReference type="SAM" id="Phobius"/>
    </source>
</evidence>
<organism evidence="3 4">
    <name type="scientific">Candidatus Methylacidithermus pantelleriae</name>
    <dbReference type="NCBI Taxonomy" id="2744239"/>
    <lineage>
        <taxon>Bacteria</taxon>
        <taxon>Pseudomonadati</taxon>
        <taxon>Verrucomicrobiota</taxon>
        <taxon>Methylacidiphilae</taxon>
        <taxon>Methylacidiphilales</taxon>
        <taxon>Methylacidiphilaceae</taxon>
        <taxon>Candidatus Methylacidithermus</taxon>
    </lineage>
</organism>
<keyword evidence="2" id="KW-1133">Transmembrane helix</keyword>
<dbReference type="Proteomes" id="UP000663859">
    <property type="component" value="Unassembled WGS sequence"/>
</dbReference>
<dbReference type="EMBL" id="CAJNOB010000012">
    <property type="protein sequence ID" value="CAF0696164.1"/>
    <property type="molecule type" value="Genomic_DNA"/>
</dbReference>
<keyword evidence="4" id="KW-1185">Reference proteome</keyword>
<evidence type="ECO:0000256" key="1">
    <source>
        <dbReference type="SAM" id="MobiDB-lite"/>
    </source>
</evidence>
<name>A0A8J2BLF5_9BACT</name>
<keyword evidence="2" id="KW-0812">Transmembrane</keyword>